<dbReference type="GO" id="GO:0006032">
    <property type="term" value="P:chitin catabolic process"/>
    <property type="evidence" value="ECO:0007669"/>
    <property type="project" value="UniProtKB-KW"/>
</dbReference>
<dbReference type="SUPFAM" id="SSF51445">
    <property type="entry name" value="(Trans)glycosidases"/>
    <property type="match status" value="1"/>
</dbReference>
<dbReference type="PANTHER" id="PTHR11177">
    <property type="entry name" value="CHITINASE"/>
    <property type="match status" value="1"/>
</dbReference>
<dbReference type="PROSITE" id="PS01095">
    <property type="entry name" value="GH18_1"/>
    <property type="match status" value="1"/>
</dbReference>
<keyword evidence="4 8" id="KW-0378">Hydrolase</keyword>
<keyword evidence="7" id="KW-0624">Polysaccharide degradation</keyword>
<dbReference type="InterPro" id="IPR011583">
    <property type="entry name" value="Chitinase_II/V-like_cat"/>
</dbReference>
<dbReference type="Pfam" id="PF00041">
    <property type="entry name" value="fn3"/>
    <property type="match status" value="1"/>
</dbReference>
<evidence type="ECO:0000259" key="10">
    <source>
        <dbReference type="PROSITE" id="PS50853"/>
    </source>
</evidence>
<protein>
    <recommendedName>
        <fullName evidence="3">chitinase</fullName>
        <ecNumber evidence="3">3.2.1.14</ecNumber>
    </recommendedName>
</protein>
<evidence type="ECO:0000256" key="9">
    <source>
        <dbReference type="SAM" id="SignalP"/>
    </source>
</evidence>
<evidence type="ECO:0000256" key="7">
    <source>
        <dbReference type="ARBA" id="ARBA00023326"/>
    </source>
</evidence>
<dbReference type="CDD" id="cd06548">
    <property type="entry name" value="GH18_chitinase"/>
    <property type="match status" value="1"/>
</dbReference>
<evidence type="ECO:0000259" key="11">
    <source>
        <dbReference type="PROSITE" id="PS51910"/>
    </source>
</evidence>
<dbReference type="InterPro" id="IPR003610">
    <property type="entry name" value="CBM5/12"/>
</dbReference>
<evidence type="ECO:0000256" key="6">
    <source>
        <dbReference type="ARBA" id="ARBA00023295"/>
    </source>
</evidence>
<gene>
    <name evidence="12" type="ORF">CEE60_11085</name>
</gene>
<name>A0A246HMK4_STEMA</name>
<evidence type="ECO:0000256" key="2">
    <source>
        <dbReference type="ARBA" id="ARBA00009121"/>
    </source>
</evidence>
<proteinExistence type="inferred from homology"/>
<accession>A0A246HMK4</accession>
<dbReference type="GO" id="GO:0008843">
    <property type="term" value="F:endochitinase activity"/>
    <property type="evidence" value="ECO:0007669"/>
    <property type="project" value="UniProtKB-EC"/>
</dbReference>
<dbReference type="PANTHER" id="PTHR11177:SF317">
    <property type="entry name" value="CHITINASE 12-RELATED"/>
    <property type="match status" value="1"/>
</dbReference>
<dbReference type="Gene3D" id="3.10.50.10">
    <property type="match status" value="1"/>
</dbReference>
<keyword evidence="5" id="KW-0146">Chitin degradation</keyword>
<dbReference type="Gene3D" id="2.60.40.10">
    <property type="entry name" value="Immunoglobulins"/>
    <property type="match status" value="2"/>
</dbReference>
<dbReference type="SMART" id="SM00060">
    <property type="entry name" value="FN3"/>
    <property type="match status" value="1"/>
</dbReference>
<comment type="similarity">
    <text evidence="2">Belongs to the glycosyl hydrolase 18 family. Chitinase class II subfamily.</text>
</comment>
<evidence type="ECO:0000256" key="1">
    <source>
        <dbReference type="ARBA" id="ARBA00000822"/>
    </source>
</evidence>
<dbReference type="SMART" id="SM00495">
    <property type="entry name" value="ChtBD3"/>
    <property type="match status" value="1"/>
</dbReference>
<dbReference type="Pfam" id="PF17957">
    <property type="entry name" value="Big_7"/>
    <property type="match status" value="1"/>
</dbReference>
<keyword evidence="7" id="KW-0119">Carbohydrate metabolism</keyword>
<dbReference type="GO" id="GO:0000272">
    <property type="term" value="P:polysaccharide catabolic process"/>
    <property type="evidence" value="ECO:0007669"/>
    <property type="project" value="UniProtKB-KW"/>
</dbReference>
<dbReference type="InterPro" id="IPR001579">
    <property type="entry name" value="Glyco_hydro_18_chit_AS"/>
</dbReference>
<evidence type="ECO:0000256" key="8">
    <source>
        <dbReference type="RuleBase" id="RU000489"/>
    </source>
</evidence>
<dbReference type="Gene3D" id="2.10.10.20">
    <property type="entry name" value="Carbohydrate-binding module superfamily 5/12"/>
    <property type="match status" value="1"/>
</dbReference>
<keyword evidence="6 8" id="KW-0326">Glycosidase</keyword>
<dbReference type="CDD" id="cd12214">
    <property type="entry name" value="ChiA1_BD"/>
    <property type="match status" value="1"/>
</dbReference>
<dbReference type="GO" id="GO:0008061">
    <property type="term" value="F:chitin binding"/>
    <property type="evidence" value="ECO:0007669"/>
    <property type="project" value="InterPro"/>
</dbReference>
<dbReference type="CDD" id="cd00063">
    <property type="entry name" value="FN3"/>
    <property type="match status" value="1"/>
</dbReference>
<dbReference type="InterPro" id="IPR001223">
    <property type="entry name" value="Glyco_hydro18_cat"/>
</dbReference>
<keyword evidence="9" id="KW-0732">Signal</keyword>
<dbReference type="AlphaFoldDB" id="A0A246HMK4"/>
<dbReference type="SMART" id="SM00636">
    <property type="entry name" value="Glyco_18"/>
    <property type="match status" value="1"/>
</dbReference>
<feature type="domain" description="Fibronectin type-III" evidence="10">
    <location>
        <begin position="205"/>
        <end position="293"/>
    </location>
</feature>
<comment type="catalytic activity">
    <reaction evidence="1">
        <text>Random endo-hydrolysis of N-acetyl-beta-D-glucosaminide (1-&gt;4)-beta-linkages in chitin and chitodextrins.</text>
        <dbReference type="EC" id="3.2.1.14"/>
    </reaction>
</comment>
<dbReference type="Proteomes" id="UP000198157">
    <property type="component" value="Unassembled WGS sequence"/>
</dbReference>
<dbReference type="SUPFAM" id="SSF54556">
    <property type="entry name" value="Chitinase insertion domain"/>
    <property type="match status" value="1"/>
</dbReference>
<evidence type="ECO:0000256" key="4">
    <source>
        <dbReference type="ARBA" id="ARBA00022801"/>
    </source>
</evidence>
<dbReference type="SUPFAM" id="SSF49299">
    <property type="entry name" value="PKD domain"/>
    <property type="match status" value="1"/>
</dbReference>
<dbReference type="InterPro" id="IPR003961">
    <property type="entry name" value="FN3_dom"/>
</dbReference>
<dbReference type="Pfam" id="PF00704">
    <property type="entry name" value="Glyco_hydro_18"/>
    <property type="match status" value="1"/>
</dbReference>
<sequence>MPDPIARRAVTSFSFPALMPRRQRWLLALALATAAGTPTLVQAANCTGVPEWNGAAIYLAGQTLQKGGVLYRANQDIWNAPPDHPAGAPYYTNLGACDGSGSNQPPSVALTSPTAGASFTAGSSITVSANASDTDGSISKVEFFRGGTSLGIDTSAPYSVVWSNASAGSHTFKAVATDNNNAVTSSATVSVTVTAASNDTTPPSVPGGLASPSRTATTVNLAWNAATDNSGGSGVAGYDVYRNGSLVGSPSATQYTDGGLTASTAYTYTVRARDNAGNASAQSGSISVTTAAGGGGGGNKRVIGYFTQWGIYGRNYQVKNIDTSGSAAKLTHINYAFGNVRNNRCEVGVTQASDPNTGVGGDAYADYGKSFAAGDSVSGTGDTWDQPLRGNWNQLKQLKAKHPNIKVLISLGGWTWSRGFSSAAQPANRQAFVASCIDAYIKGNLPVADGAGGAGAALGVFDGIDIDWEYPVACGLSCGTPADNANFTALLAEFRRQLDAVRPGLLLTVAVGAGVDKIRVTDPASYHPYLDFINVMTYDFHGAWDPQTNHHSALFDSPADPSTGDQKFYNSNDAMEAFLSRGVPASKLNLGIGYYGRGWTGVASGNNGLYKSASGAAPGTYEAGIEDWKVLKNLNWPVYTDNVAKATWISNGTTFWSLDTPAMVTEKMGYVKTQGLGGAFFWEFSGDDAQGTLTKAISDGLK</sequence>
<dbReference type="InterPro" id="IPR036116">
    <property type="entry name" value="FN3_sf"/>
</dbReference>
<dbReference type="InterPro" id="IPR017853">
    <property type="entry name" value="GH"/>
</dbReference>
<comment type="caution">
    <text evidence="12">The sequence shown here is derived from an EMBL/GenBank/DDBJ whole genome shotgun (WGS) entry which is preliminary data.</text>
</comment>
<dbReference type="PROSITE" id="PS50853">
    <property type="entry name" value="FN3"/>
    <property type="match status" value="1"/>
</dbReference>
<feature type="domain" description="GH18" evidence="11">
    <location>
        <begin position="300"/>
        <end position="702"/>
    </location>
</feature>
<dbReference type="Gene3D" id="3.20.20.80">
    <property type="entry name" value="Glycosidases"/>
    <property type="match status" value="1"/>
</dbReference>
<evidence type="ECO:0000256" key="3">
    <source>
        <dbReference type="ARBA" id="ARBA00012729"/>
    </source>
</evidence>
<evidence type="ECO:0000313" key="12">
    <source>
        <dbReference type="EMBL" id="OWQ52961.1"/>
    </source>
</evidence>
<dbReference type="InterPro" id="IPR050314">
    <property type="entry name" value="Glycosyl_Hydrlase_18"/>
</dbReference>
<dbReference type="SUPFAM" id="SSF49265">
    <property type="entry name" value="Fibronectin type III"/>
    <property type="match status" value="1"/>
</dbReference>
<evidence type="ECO:0000256" key="5">
    <source>
        <dbReference type="ARBA" id="ARBA00023024"/>
    </source>
</evidence>
<dbReference type="GO" id="GO:0030246">
    <property type="term" value="F:carbohydrate binding"/>
    <property type="evidence" value="ECO:0007669"/>
    <property type="project" value="InterPro"/>
</dbReference>
<dbReference type="InterPro" id="IPR029070">
    <property type="entry name" value="Chitinase_insertion_sf"/>
</dbReference>
<evidence type="ECO:0000313" key="13">
    <source>
        <dbReference type="Proteomes" id="UP000198157"/>
    </source>
</evidence>
<dbReference type="InterPro" id="IPR013783">
    <property type="entry name" value="Ig-like_fold"/>
</dbReference>
<dbReference type="EC" id="3.2.1.14" evidence="3"/>
<dbReference type="GO" id="GO:0005576">
    <property type="term" value="C:extracellular region"/>
    <property type="evidence" value="ECO:0007669"/>
    <property type="project" value="InterPro"/>
</dbReference>
<dbReference type="InterPro" id="IPR035986">
    <property type="entry name" value="PKD_dom_sf"/>
</dbReference>
<organism evidence="12 13">
    <name type="scientific">Stenotrophomonas maltophilia</name>
    <name type="common">Pseudomonas maltophilia</name>
    <name type="synonym">Xanthomonas maltophilia</name>
    <dbReference type="NCBI Taxonomy" id="40324"/>
    <lineage>
        <taxon>Bacteria</taxon>
        <taxon>Pseudomonadati</taxon>
        <taxon>Pseudomonadota</taxon>
        <taxon>Gammaproteobacteria</taxon>
        <taxon>Lysobacterales</taxon>
        <taxon>Lysobacteraceae</taxon>
        <taxon>Stenotrophomonas</taxon>
        <taxon>Stenotrophomonas maltophilia group</taxon>
    </lineage>
</organism>
<dbReference type="EMBL" id="NIVS01000022">
    <property type="protein sequence ID" value="OWQ52961.1"/>
    <property type="molecule type" value="Genomic_DNA"/>
</dbReference>
<feature type="signal peptide" evidence="9">
    <location>
        <begin position="1"/>
        <end position="43"/>
    </location>
</feature>
<dbReference type="OrthoDB" id="9775889at2"/>
<feature type="chain" id="PRO_5013077539" description="chitinase" evidence="9">
    <location>
        <begin position="44"/>
        <end position="702"/>
    </location>
</feature>
<reference evidence="12 13" key="1">
    <citation type="submission" date="2017-06" db="EMBL/GenBank/DDBJ databases">
        <authorList>
            <person name="Kim H.J."/>
            <person name="Triplett B.A."/>
        </authorList>
    </citation>
    <scope>NUCLEOTIDE SEQUENCE [LARGE SCALE GENOMIC DNA]</scope>
    <source>
        <strain evidence="12 13">13146</strain>
    </source>
</reference>
<dbReference type="PROSITE" id="PS51910">
    <property type="entry name" value="GH18_2"/>
    <property type="match status" value="1"/>
</dbReference>